<dbReference type="InterPro" id="IPR055294">
    <property type="entry name" value="FBL60-like"/>
</dbReference>
<dbReference type="Gene3D" id="1.20.1280.50">
    <property type="match status" value="1"/>
</dbReference>
<dbReference type="PROSITE" id="PS50181">
    <property type="entry name" value="FBOX"/>
    <property type="match status" value="1"/>
</dbReference>
<dbReference type="SMART" id="SM00256">
    <property type="entry name" value="FBOX"/>
    <property type="match status" value="1"/>
</dbReference>
<reference evidence="3 4" key="1">
    <citation type="submission" date="2022-03" db="EMBL/GenBank/DDBJ databases">
        <authorList>
            <person name="Macdonald S."/>
            <person name="Ahmed S."/>
            <person name="Newling K."/>
        </authorList>
    </citation>
    <scope>NUCLEOTIDE SEQUENCE [LARGE SCALE GENOMIC DNA]</scope>
</reference>
<comment type="caution">
    <text evidence="3">The sequence shown here is derived from an EMBL/GenBank/DDBJ whole genome shotgun (WGS) entry which is preliminary data.</text>
</comment>
<dbReference type="InterPro" id="IPR001810">
    <property type="entry name" value="F-box_dom"/>
</dbReference>
<dbReference type="CDD" id="cd22160">
    <property type="entry name" value="F-box_AtFBL13-like"/>
    <property type="match status" value="1"/>
</dbReference>
<protein>
    <recommendedName>
        <fullName evidence="2">F-box domain-containing protein</fullName>
    </recommendedName>
</protein>
<dbReference type="Proteomes" id="UP001642260">
    <property type="component" value="Unassembled WGS sequence"/>
</dbReference>
<feature type="compositionally biased region" description="Basic residues" evidence="1">
    <location>
        <begin position="7"/>
        <end position="24"/>
    </location>
</feature>
<dbReference type="EMBL" id="CAKOAT010084155">
    <property type="protein sequence ID" value="CAH8316125.1"/>
    <property type="molecule type" value="Genomic_DNA"/>
</dbReference>
<evidence type="ECO:0000313" key="4">
    <source>
        <dbReference type="Proteomes" id="UP001642260"/>
    </source>
</evidence>
<accession>A0ABC8JEJ0</accession>
<dbReference type="SUPFAM" id="SSF81383">
    <property type="entry name" value="F-box domain"/>
    <property type="match status" value="1"/>
</dbReference>
<gene>
    <name evidence="3" type="ORF">ERUC_LOCUS7597</name>
</gene>
<feature type="region of interest" description="Disordered" evidence="1">
    <location>
        <begin position="1"/>
        <end position="28"/>
    </location>
</feature>
<dbReference type="Pfam" id="PF00646">
    <property type="entry name" value="F-box"/>
    <property type="match status" value="1"/>
</dbReference>
<proteinExistence type="predicted"/>
<dbReference type="InterPro" id="IPR036047">
    <property type="entry name" value="F-box-like_dom_sf"/>
</dbReference>
<dbReference type="PANTHER" id="PTHR31293:SF12">
    <property type="entry name" value="RNI-LIKE SUPERFAMILY PROTEIN"/>
    <property type="match status" value="1"/>
</dbReference>
<name>A0ABC8JEJ0_ERUVS</name>
<dbReference type="InterPro" id="IPR053781">
    <property type="entry name" value="F-box_AtFBL13-like"/>
</dbReference>
<sequence>MADWLGRRRQRQRRKKPRRRKTKRAKDVRGDFISSMPDEILHHILSFTDTISATRTSVLSSRWRHLWRELTSLYIHDFGPKARGLNQILTNYTAPKIMSFHLDIFSDDHSTPQIDSWIEFAMSRRVQDLSMTFNQRKYNFPDFFYLSSSIKKLSVKLRDRYMIPGVTVLWESLRSLSLKDKVKCRVFRSLF</sequence>
<keyword evidence="4" id="KW-1185">Reference proteome</keyword>
<evidence type="ECO:0000256" key="1">
    <source>
        <dbReference type="SAM" id="MobiDB-lite"/>
    </source>
</evidence>
<organism evidence="3 4">
    <name type="scientific">Eruca vesicaria subsp. sativa</name>
    <name type="common">Garden rocket</name>
    <name type="synonym">Eruca sativa</name>
    <dbReference type="NCBI Taxonomy" id="29727"/>
    <lineage>
        <taxon>Eukaryota</taxon>
        <taxon>Viridiplantae</taxon>
        <taxon>Streptophyta</taxon>
        <taxon>Embryophyta</taxon>
        <taxon>Tracheophyta</taxon>
        <taxon>Spermatophyta</taxon>
        <taxon>Magnoliopsida</taxon>
        <taxon>eudicotyledons</taxon>
        <taxon>Gunneridae</taxon>
        <taxon>Pentapetalae</taxon>
        <taxon>rosids</taxon>
        <taxon>malvids</taxon>
        <taxon>Brassicales</taxon>
        <taxon>Brassicaceae</taxon>
        <taxon>Brassiceae</taxon>
        <taxon>Eruca</taxon>
    </lineage>
</organism>
<dbReference type="PANTHER" id="PTHR31293">
    <property type="entry name" value="RNI-LIKE SUPERFAMILY PROTEIN"/>
    <property type="match status" value="1"/>
</dbReference>
<dbReference type="AlphaFoldDB" id="A0ABC8JEJ0"/>
<feature type="domain" description="F-box" evidence="2">
    <location>
        <begin position="30"/>
        <end position="77"/>
    </location>
</feature>
<evidence type="ECO:0000259" key="2">
    <source>
        <dbReference type="PROSITE" id="PS50181"/>
    </source>
</evidence>
<evidence type="ECO:0000313" key="3">
    <source>
        <dbReference type="EMBL" id="CAH8316125.1"/>
    </source>
</evidence>